<dbReference type="EMBL" id="JADGJW010001144">
    <property type="protein sequence ID" value="KAJ3206178.1"/>
    <property type="molecule type" value="Genomic_DNA"/>
</dbReference>
<dbReference type="PANTHER" id="PTHR47934">
    <property type="entry name" value="PENTATRICOPEPTIDE REPEAT-CONTAINING PROTEIN PET309, MITOCHONDRIAL"/>
    <property type="match status" value="1"/>
</dbReference>
<feature type="repeat" description="PPR" evidence="1">
    <location>
        <begin position="184"/>
        <end position="218"/>
    </location>
</feature>
<dbReference type="GO" id="GO:0006396">
    <property type="term" value="P:RNA processing"/>
    <property type="evidence" value="ECO:0007669"/>
    <property type="project" value="TreeGrafter"/>
</dbReference>
<dbReference type="Pfam" id="PF13812">
    <property type="entry name" value="PPR_3"/>
    <property type="match status" value="1"/>
</dbReference>
<dbReference type="Gene3D" id="1.25.40.10">
    <property type="entry name" value="Tetratricopeptide repeat domain"/>
    <property type="match status" value="3"/>
</dbReference>
<dbReference type="AlphaFoldDB" id="A0AAD5TV50"/>
<dbReference type="Proteomes" id="UP001211065">
    <property type="component" value="Unassembled WGS sequence"/>
</dbReference>
<dbReference type="PROSITE" id="PS51375">
    <property type="entry name" value="PPR"/>
    <property type="match status" value="5"/>
</dbReference>
<evidence type="ECO:0000313" key="3">
    <source>
        <dbReference type="Proteomes" id="UP001211065"/>
    </source>
</evidence>
<evidence type="ECO:0000313" key="2">
    <source>
        <dbReference type="EMBL" id="KAJ3206178.1"/>
    </source>
</evidence>
<feature type="non-terminal residue" evidence="2">
    <location>
        <position position="1"/>
    </location>
</feature>
<dbReference type="InterPro" id="IPR011990">
    <property type="entry name" value="TPR-like_helical_dom_sf"/>
</dbReference>
<feature type="repeat" description="PPR" evidence="1">
    <location>
        <begin position="288"/>
        <end position="322"/>
    </location>
</feature>
<keyword evidence="3" id="KW-1185">Reference proteome</keyword>
<feature type="repeat" description="PPR" evidence="1">
    <location>
        <begin position="149"/>
        <end position="183"/>
    </location>
</feature>
<feature type="repeat" description="PPR" evidence="1">
    <location>
        <begin position="219"/>
        <end position="253"/>
    </location>
</feature>
<name>A0AAD5TV50_9FUNG</name>
<accession>A0AAD5TV50</accession>
<dbReference type="Pfam" id="PF13041">
    <property type="entry name" value="PPR_2"/>
    <property type="match status" value="2"/>
</dbReference>
<dbReference type="InterPro" id="IPR051114">
    <property type="entry name" value="Mito_RNA_Proc_CCM1"/>
</dbReference>
<evidence type="ECO:0000256" key="1">
    <source>
        <dbReference type="PROSITE-ProRule" id="PRU00708"/>
    </source>
</evidence>
<dbReference type="InterPro" id="IPR002885">
    <property type="entry name" value="PPR_rpt"/>
</dbReference>
<sequence>VKQSKIGKFFPVGPQNYNVNARYFSSQTINVSVESNLTNFNQNHPTSNKHQIEKEFSNLMLAGFAKKRETINFFVENERKLSYDLILEFFQYLIRFNLEKELKQCFGMINNPTIVMYTKILSLLSKKKDVEWFMYYFKKLKLEKNFKPDVYTYNIVLNFFGHLRDETRVKYYYNEMQNLKISPNIYTFNNLINFCSEIQNFSKVKYFFNKILENELTPNIITMNSMLKAVAREKDLVRVEYYFDKIKKFGLNPDKISYTIVLKAYLDKGLLDKVHKYLNLMKEEGSLDTVVYNILMQKKLDSGDAERVEIFFKELQSKNLEPDVITYTTLMSSLVDLGRSEEVESYYKEMVSKNIEPNLQAYTILIKSFFMLENSEKVEHYFKEFISKGLQADAVIYSYLVSTFAQSNNEFKLSYYFNEMINKNLKPDMKTLNTYVLNGTQHDYNKIFEKIKKLDFLNFQLDITTWSGIMNAYNHSRDSDTAIRIYETLTGTLGKRSPAILPIKIERIPYDLKTAGLFAIGLDVCKHGGLRDKYHDIWLDALNSRIPLNANVLTSYIECMCRFDLFEKALFLLRNLMSSKCKDQRIPKPDEKTISTFLKILDKSSKFRLKKMFKLVLQGNFKMIPKKVEYKKREKKIKEDKI</sequence>
<dbReference type="GO" id="GO:0005739">
    <property type="term" value="C:mitochondrion"/>
    <property type="evidence" value="ECO:0007669"/>
    <property type="project" value="TreeGrafter"/>
</dbReference>
<reference evidence="2" key="1">
    <citation type="submission" date="2020-05" db="EMBL/GenBank/DDBJ databases">
        <title>Phylogenomic resolution of chytrid fungi.</title>
        <authorList>
            <person name="Stajich J.E."/>
            <person name="Amses K."/>
            <person name="Simmons R."/>
            <person name="Seto K."/>
            <person name="Myers J."/>
            <person name="Bonds A."/>
            <person name="Quandt C.A."/>
            <person name="Barry K."/>
            <person name="Liu P."/>
            <person name="Grigoriev I."/>
            <person name="Longcore J.E."/>
            <person name="James T.Y."/>
        </authorList>
    </citation>
    <scope>NUCLEOTIDE SEQUENCE</scope>
    <source>
        <strain evidence="2">JEL0476</strain>
    </source>
</reference>
<protein>
    <recommendedName>
        <fullName evidence="4">Pentatricopeptide repeat-containing protein</fullName>
    </recommendedName>
</protein>
<gene>
    <name evidence="2" type="ORF">HK099_000604</name>
</gene>
<dbReference type="PANTHER" id="PTHR47934:SF6">
    <property type="entry name" value="MITOCHONDRIAL GROUP I INTRON SPLICING FACTOR CCM1-RELATED"/>
    <property type="match status" value="1"/>
</dbReference>
<dbReference type="GO" id="GO:0007005">
    <property type="term" value="P:mitochondrion organization"/>
    <property type="evidence" value="ECO:0007669"/>
    <property type="project" value="TreeGrafter"/>
</dbReference>
<comment type="caution">
    <text evidence="2">The sequence shown here is derived from an EMBL/GenBank/DDBJ whole genome shotgun (WGS) entry which is preliminary data.</text>
</comment>
<dbReference type="GO" id="GO:0003729">
    <property type="term" value="F:mRNA binding"/>
    <property type="evidence" value="ECO:0007669"/>
    <property type="project" value="TreeGrafter"/>
</dbReference>
<dbReference type="NCBIfam" id="TIGR00756">
    <property type="entry name" value="PPR"/>
    <property type="match status" value="6"/>
</dbReference>
<proteinExistence type="predicted"/>
<evidence type="ECO:0008006" key="4">
    <source>
        <dbReference type="Google" id="ProtNLM"/>
    </source>
</evidence>
<feature type="repeat" description="PPR" evidence="1">
    <location>
        <begin position="323"/>
        <end position="357"/>
    </location>
</feature>
<organism evidence="2 3">
    <name type="scientific">Clydaea vesicula</name>
    <dbReference type="NCBI Taxonomy" id="447962"/>
    <lineage>
        <taxon>Eukaryota</taxon>
        <taxon>Fungi</taxon>
        <taxon>Fungi incertae sedis</taxon>
        <taxon>Chytridiomycota</taxon>
        <taxon>Chytridiomycota incertae sedis</taxon>
        <taxon>Chytridiomycetes</taxon>
        <taxon>Lobulomycetales</taxon>
        <taxon>Lobulomycetaceae</taxon>
        <taxon>Clydaea</taxon>
    </lineage>
</organism>